<dbReference type="OrthoDB" id="2453805at2759"/>
<name>A0A8H4AT39_GIGMA</name>
<dbReference type="EMBL" id="WTPW01000251">
    <property type="protein sequence ID" value="KAF0530322.1"/>
    <property type="molecule type" value="Genomic_DNA"/>
</dbReference>
<proteinExistence type="predicted"/>
<keyword evidence="3" id="KW-1185">Reference proteome</keyword>
<accession>A0A8H4AT39</accession>
<evidence type="ECO:0000313" key="2">
    <source>
        <dbReference type="EMBL" id="KAF0530322.1"/>
    </source>
</evidence>
<organism evidence="2 3">
    <name type="scientific">Gigaspora margarita</name>
    <dbReference type="NCBI Taxonomy" id="4874"/>
    <lineage>
        <taxon>Eukaryota</taxon>
        <taxon>Fungi</taxon>
        <taxon>Fungi incertae sedis</taxon>
        <taxon>Mucoromycota</taxon>
        <taxon>Glomeromycotina</taxon>
        <taxon>Glomeromycetes</taxon>
        <taxon>Diversisporales</taxon>
        <taxon>Gigasporaceae</taxon>
        <taxon>Gigaspora</taxon>
    </lineage>
</organism>
<dbReference type="AlphaFoldDB" id="A0A8H4AT39"/>
<comment type="caution">
    <text evidence="2">The sequence shown here is derived from an EMBL/GenBank/DDBJ whole genome shotgun (WGS) entry which is preliminary data.</text>
</comment>
<evidence type="ECO:0000313" key="3">
    <source>
        <dbReference type="Proteomes" id="UP000439903"/>
    </source>
</evidence>
<feature type="region of interest" description="Disordered" evidence="1">
    <location>
        <begin position="69"/>
        <end position="115"/>
    </location>
</feature>
<gene>
    <name evidence="2" type="ORF">F8M41_012301</name>
</gene>
<evidence type="ECO:0000256" key="1">
    <source>
        <dbReference type="SAM" id="MobiDB-lite"/>
    </source>
</evidence>
<dbReference type="Proteomes" id="UP000439903">
    <property type="component" value="Unassembled WGS sequence"/>
</dbReference>
<sequence length="172" mass="20011">MYDYMWCSDKLRNLLKKTLDEQAKKISVLQQTRKQYYDDNAFFYDVPRPENLPDWVYVSEEDEVVYNCTETDKSTETDKGKATEKGKAIEKRKATEKRKVPEDAPVEKPAKRGQFYSSDYDKQVLYSRKKEYKTSKSTSMGKICGALKYTAKYTSKENSNNKSVVSVEEAPK</sequence>
<protein>
    <submittedName>
        <fullName evidence="2">Uncharacterized protein</fullName>
    </submittedName>
</protein>
<feature type="compositionally biased region" description="Basic and acidic residues" evidence="1">
    <location>
        <begin position="70"/>
        <end position="110"/>
    </location>
</feature>
<reference evidence="2 3" key="1">
    <citation type="journal article" date="2019" name="Environ. Microbiol.">
        <title>At the nexus of three kingdoms: the genome of the mycorrhizal fungus Gigaspora margarita provides insights into plant, endobacterial and fungal interactions.</title>
        <authorList>
            <person name="Venice F."/>
            <person name="Ghignone S."/>
            <person name="Salvioli di Fossalunga A."/>
            <person name="Amselem J."/>
            <person name="Novero M."/>
            <person name="Xianan X."/>
            <person name="Sedzielewska Toro K."/>
            <person name="Morin E."/>
            <person name="Lipzen A."/>
            <person name="Grigoriev I.V."/>
            <person name="Henrissat B."/>
            <person name="Martin F.M."/>
            <person name="Bonfante P."/>
        </authorList>
    </citation>
    <scope>NUCLEOTIDE SEQUENCE [LARGE SCALE GENOMIC DNA]</scope>
    <source>
        <strain evidence="2 3">BEG34</strain>
    </source>
</reference>